<sequence>MHRSSATAILFTMNSPQRKNNTLLDLPPELLFQIAAFLSDITLKSLSLCNKRLHQLLKKHERLHSFTKFQSLLMLVRLERDLPQFFSCYICQKLHKYDLSESFGLSGIARRKSSRLPCDYKGDNWKDEYRMGHGITQTFRSHSDFNHSRNRLVFHQVKLAIRRFQYGTDYGISTDSLSYTQVRCYSHPLQAQSYSIRTTHPDIPTLYSIQAQICREPLSLLIRMQDILLFETWEDSKLLPDKNPMRFYEICKHVSLTSKMSDLGNGKESQFIYNCPRCNTHCVLEILNQPNSTIALIMTRWVNLGSGLDEEDPLWKVHVFHSYESARVDPLPRRLMVYSPRLGFEIQSIESFEQLKSRNLYFLREDRYKKGEPFVKECRRLWHISYKEPPKNGGAISWWSWLCG</sequence>
<dbReference type="PROSITE" id="PS50181">
    <property type="entry name" value="FBOX"/>
    <property type="match status" value="1"/>
</dbReference>
<dbReference type="Pfam" id="PF00646">
    <property type="entry name" value="F-box"/>
    <property type="match status" value="1"/>
</dbReference>
<evidence type="ECO:0000313" key="3">
    <source>
        <dbReference type="Proteomes" id="UP001216150"/>
    </source>
</evidence>
<dbReference type="Proteomes" id="UP001216150">
    <property type="component" value="Unassembled WGS sequence"/>
</dbReference>
<organism evidence="2 3">
    <name type="scientific">Penicillium hetheringtonii</name>
    <dbReference type="NCBI Taxonomy" id="911720"/>
    <lineage>
        <taxon>Eukaryota</taxon>
        <taxon>Fungi</taxon>
        <taxon>Dikarya</taxon>
        <taxon>Ascomycota</taxon>
        <taxon>Pezizomycotina</taxon>
        <taxon>Eurotiomycetes</taxon>
        <taxon>Eurotiomycetidae</taxon>
        <taxon>Eurotiales</taxon>
        <taxon>Aspergillaceae</taxon>
        <taxon>Penicillium</taxon>
    </lineage>
</organism>
<dbReference type="SUPFAM" id="SSF81383">
    <property type="entry name" value="F-box domain"/>
    <property type="match status" value="1"/>
</dbReference>
<comment type="caution">
    <text evidence="2">The sequence shown here is derived from an EMBL/GenBank/DDBJ whole genome shotgun (WGS) entry which is preliminary data.</text>
</comment>
<dbReference type="CDD" id="cd09917">
    <property type="entry name" value="F-box_SF"/>
    <property type="match status" value="1"/>
</dbReference>
<gene>
    <name evidence="2" type="ORF">N7450_007746</name>
</gene>
<evidence type="ECO:0000313" key="2">
    <source>
        <dbReference type="EMBL" id="KAJ5578879.1"/>
    </source>
</evidence>
<accession>A0AAD6DF09</accession>
<dbReference type="InterPro" id="IPR036047">
    <property type="entry name" value="F-box-like_dom_sf"/>
</dbReference>
<protein>
    <recommendedName>
        <fullName evidence="1">F-box domain-containing protein</fullName>
    </recommendedName>
</protein>
<dbReference type="EMBL" id="JAQJAC010000007">
    <property type="protein sequence ID" value="KAJ5578879.1"/>
    <property type="molecule type" value="Genomic_DNA"/>
</dbReference>
<keyword evidence="3" id="KW-1185">Reference proteome</keyword>
<feature type="domain" description="F-box" evidence="1">
    <location>
        <begin position="20"/>
        <end position="69"/>
    </location>
</feature>
<dbReference type="AlphaFoldDB" id="A0AAD6DF09"/>
<name>A0AAD6DF09_9EURO</name>
<proteinExistence type="predicted"/>
<evidence type="ECO:0000259" key="1">
    <source>
        <dbReference type="PROSITE" id="PS50181"/>
    </source>
</evidence>
<dbReference type="SMART" id="SM00256">
    <property type="entry name" value="FBOX"/>
    <property type="match status" value="1"/>
</dbReference>
<reference evidence="2 3" key="1">
    <citation type="journal article" date="2023" name="IMA Fungus">
        <title>Comparative genomic study of the Penicillium genus elucidates a diverse pangenome and 15 lateral gene transfer events.</title>
        <authorList>
            <person name="Petersen C."/>
            <person name="Sorensen T."/>
            <person name="Nielsen M.R."/>
            <person name="Sondergaard T.E."/>
            <person name="Sorensen J.L."/>
            <person name="Fitzpatrick D.A."/>
            <person name="Frisvad J.C."/>
            <person name="Nielsen K.L."/>
        </authorList>
    </citation>
    <scope>NUCLEOTIDE SEQUENCE [LARGE SCALE GENOMIC DNA]</scope>
    <source>
        <strain evidence="2 3">IBT 29057</strain>
    </source>
</reference>
<dbReference type="InterPro" id="IPR001810">
    <property type="entry name" value="F-box_dom"/>
</dbReference>